<evidence type="ECO:0000256" key="1">
    <source>
        <dbReference type="ARBA" id="ARBA00004367"/>
    </source>
</evidence>
<dbReference type="GO" id="GO:0005788">
    <property type="term" value="C:endoplasmic reticulum lumen"/>
    <property type="evidence" value="ECO:0007669"/>
    <property type="project" value="TreeGrafter"/>
</dbReference>
<feature type="compositionally biased region" description="Basic and acidic residues" evidence="8">
    <location>
        <begin position="451"/>
        <end position="471"/>
    </location>
</feature>
<feature type="domain" description="MRH" evidence="10">
    <location>
        <begin position="151"/>
        <end position="293"/>
    </location>
</feature>
<reference evidence="12" key="2">
    <citation type="submission" date="2015-01" db="EMBL/GenBank/DDBJ databases">
        <title>Evolutionary Origins and Diversification of the Mycorrhizal Mutualists.</title>
        <authorList>
            <consortium name="DOE Joint Genome Institute"/>
            <consortium name="Mycorrhizal Genomics Consortium"/>
            <person name="Kohler A."/>
            <person name="Kuo A."/>
            <person name="Nagy L.G."/>
            <person name="Floudas D."/>
            <person name="Copeland A."/>
            <person name="Barry K.W."/>
            <person name="Cichocki N."/>
            <person name="Veneault-Fourrey C."/>
            <person name="LaButti K."/>
            <person name="Lindquist E.A."/>
            <person name="Lipzen A."/>
            <person name="Lundell T."/>
            <person name="Morin E."/>
            <person name="Murat C."/>
            <person name="Riley R."/>
            <person name="Ohm R."/>
            <person name="Sun H."/>
            <person name="Tunlid A."/>
            <person name="Henrissat B."/>
            <person name="Grigoriev I.V."/>
            <person name="Hibbett D.S."/>
            <person name="Martin F."/>
        </authorList>
    </citation>
    <scope>NUCLEOTIDE SEQUENCE [LARGE SCALE GENOMIC DNA]</scope>
    <source>
        <strain evidence="12">F 1598</strain>
    </source>
</reference>
<dbReference type="GO" id="GO:0030246">
    <property type="term" value="F:carbohydrate binding"/>
    <property type="evidence" value="ECO:0007669"/>
    <property type="project" value="UniProtKB-KW"/>
</dbReference>
<dbReference type="PANTHER" id="PTHR15414">
    <property type="entry name" value="OS-9-RELATED"/>
    <property type="match status" value="1"/>
</dbReference>
<dbReference type="OrthoDB" id="448954at2759"/>
<feature type="compositionally biased region" description="Pro residues" evidence="8">
    <location>
        <begin position="345"/>
        <end position="354"/>
    </location>
</feature>
<feature type="chain" id="PRO_5002164497" description="Protein OS-9 homolog" evidence="9">
    <location>
        <begin position="22"/>
        <end position="471"/>
    </location>
</feature>
<feature type="region of interest" description="Disordered" evidence="8">
    <location>
        <begin position="439"/>
        <end position="471"/>
    </location>
</feature>
<dbReference type="GO" id="GO:0030970">
    <property type="term" value="P:retrograde protein transport, ER to cytosol"/>
    <property type="evidence" value="ECO:0007669"/>
    <property type="project" value="TreeGrafter"/>
</dbReference>
<evidence type="ECO:0000313" key="12">
    <source>
        <dbReference type="Proteomes" id="UP000054166"/>
    </source>
</evidence>
<dbReference type="Gene3D" id="2.70.130.10">
    <property type="entry name" value="Mannose-6-phosphate receptor binding domain"/>
    <property type="match status" value="1"/>
</dbReference>
<dbReference type="GO" id="GO:0005789">
    <property type="term" value="C:endoplasmic reticulum membrane"/>
    <property type="evidence" value="ECO:0007669"/>
    <property type="project" value="UniProtKB-SubCell"/>
</dbReference>
<evidence type="ECO:0000256" key="8">
    <source>
        <dbReference type="SAM" id="MobiDB-lite"/>
    </source>
</evidence>
<keyword evidence="4 9" id="KW-0732">Signal</keyword>
<accession>A0A0C3FNB5</accession>
<name>A0A0C3FNB5_PILCF</name>
<evidence type="ECO:0000256" key="6">
    <source>
        <dbReference type="ARBA" id="ARBA00022824"/>
    </source>
</evidence>
<evidence type="ECO:0000256" key="5">
    <source>
        <dbReference type="ARBA" id="ARBA00022734"/>
    </source>
</evidence>
<evidence type="ECO:0000256" key="9">
    <source>
        <dbReference type="SAM" id="SignalP"/>
    </source>
</evidence>
<organism evidence="11 12">
    <name type="scientific">Piloderma croceum (strain F 1598)</name>
    <dbReference type="NCBI Taxonomy" id="765440"/>
    <lineage>
        <taxon>Eukaryota</taxon>
        <taxon>Fungi</taxon>
        <taxon>Dikarya</taxon>
        <taxon>Basidiomycota</taxon>
        <taxon>Agaricomycotina</taxon>
        <taxon>Agaricomycetes</taxon>
        <taxon>Agaricomycetidae</taxon>
        <taxon>Atheliales</taxon>
        <taxon>Atheliaceae</taxon>
        <taxon>Piloderma</taxon>
    </lineage>
</organism>
<evidence type="ECO:0000313" key="11">
    <source>
        <dbReference type="EMBL" id="KIM80746.1"/>
    </source>
</evidence>
<dbReference type="PANTHER" id="PTHR15414:SF0">
    <property type="entry name" value="ENDOPLASMIC RETICULUM LECTIN 1"/>
    <property type="match status" value="1"/>
</dbReference>
<gene>
    <name evidence="11" type="ORF">PILCRDRAFT_822012</name>
</gene>
<evidence type="ECO:0000256" key="7">
    <source>
        <dbReference type="ARBA" id="ARBA00023157"/>
    </source>
</evidence>
<dbReference type="InParanoid" id="A0A0C3FNB5"/>
<proteinExistence type="inferred from homology"/>
<dbReference type="HOGENOM" id="CLU_039533_0_0_1"/>
<dbReference type="InterPro" id="IPR045149">
    <property type="entry name" value="OS-9-like"/>
</dbReference>
<dbReference type="STRING" id="765440.A0A0C3FNB5"/>
<evidence type="ECO:0000256" key="2">
    <source>
        <dbReference type="ARBA" id="ARBA00009918"/>
    </source>
</evidence>
<dbReference type="InterPro" id="IPR012913">
    <property type="entry name" value="OS9-like_dom"/>
</dbReference>
<feature type="region of interest" description="Disordered" evidence="8">
    <location>
        <begin position="322"/>
        <end position="366"/>
    </location>
</feature>
<dbReference type="AlphaFoldDB" id="A0A0C3FNB5"/>
<reference evidence="11 12" key="1">
    <citation type="submission" date="2014-04" db="EMBL/GenBank/DDBJ databases">
        <authorList>
            <consortium name="DOE Joint Genome Institute"/>
            <person name="Kuo A."/>
            <person name="Tarkka M."/>
            <person name="Buscot F."/>
            <person name="Kohler A."/>
            <person name="Nagy L.G."/>
            <person name="Floudas D."/>
            <person name="Copeland A."/>
            <person name="Barry K.W."/>
            <person name="Cichocki N."/>
            <person name="Veneault-Fourrey C."/>
            <person name="LaButti K."/>
            <person name="Lindquist E.A."/>
            <person name="Lipzen A."/>
            <person name="Lundell T."/>
            <person name="Morin E."/>
            <person name="Murat C."/>
            <person name="Sun H."/>
            <person name="Tunlid A."/>
            <person name="Henrissat B."/>
            <person name="Grigoriev I.V."/>
            <person name="Hibbett D.S."/>
            <person name="Martin F."/>
            <person name="Nordberg H.P."/>
            <person name="Cantor M.N."/>
            <person name="Hua S.X."/>
        </authorList>
    </citation>
    <scope>NUCLEOTIDE SEQUENCE [LARGE SCALE GENOMIC DNA]</scope>
    <source>
        <strain evidence="11 12">F 1598</strain>
    </source>
</reference>
<dbReference type="GO" id="GO:0030968">
    <property type="term" value="P:endoplasmic reticulum unfolded protein response"/>
    <property type="evidence" value="ECO:0007669"/>
    <property type="project" value="InterPro"/>
</dbReference>
<keyword evidence="12" id="KW-1185">Reference proteome</keyword>
<dbReference type="EMBL" id="KN833002">
    <property type="protein sequence ID" value="KIM80746.1"/>
    <property type="molecule type" value="Genomic_DNA"/>
</dbReference>
<sequence>MRIRSLSRHTLAFCFACQAAAARLLHSLPEDTYAFPKYRVSFLNGLPILRETAERWLQDGLRGGESEFLDQPWQEGSWHAPPPLKGIGDREAGEPDYLKPSNVTLERMQMGPDDSYICLIPPAPESPASPAEEQHDATPAQSWALLKPLSGKCLYHRQPWFTYSYCHNKEIRQFRELPPSQPHLPGGYQPTEDPEWESYTLGRAPPIPEPGVDLTVAQESALAANLELARGAGSRYLVQRWGDGEICDKTGKPREVEVQFHCSMTTTDTIILVREAKTCSYVLVVHTPRLCGEPGFKSRLESRDETYIRCREIVESVDPSINAENPLAGVDRPSNKMSPRQPLLTVPPRPPTNPPAGDAGSGTGQDYNERLRKMLEAVLGNKVDGEFTIEQINIDPAGQEDLVFQVDLDDLASDEQLDEHTGRTGTHSSLLEALRAAGIDVKGEKADDENREDKKGQKKADGGQLQERDEL</sequence>
<feature type="signal peptide" evidence="9">
    <location>
        <begin position="1"/>
        <end position="21"/>
    </location>
</feature>
<dbReference type="PROSITE" id="PS51914">
    <property type="entry name" value="MRH"/>
    <property type="match status" value="1"/>
</dbReference>
<evidence type="ECO:0000256" key="3">
    <source>
        <dbReference type="ARBA" id="ARBA00018727"/>
    </source>
</evidence>
<dbReference type="Pfam" id="PF07915">
    <property type="entry name" value="PRKCSH"/>
    <property type="match status" value="1"/>
</dbReference>
<evidence type="ECO:0000256" key="4">
    <source>
        <dbReference type="ARBA" id="ARBA00022729"/>
    </source>
</evidence>
<dbReference type="Proteomes" id="UP000054166">
    <property type="component" value="Unassembled WGS sequence"/>
</dbReference>
<keyword evidence="7" id="KW-1015">Disulfide bond</keyword>
<evidence type="ECO:0000259" key="10">
    <source>
        <dbReference type="PROSITE" id="PS51914"/>
    </source>
</evidence>
<comment type="subcellular location">
    <subcellularLocation>
        <location evidence="1">Endoplasmic reticulum membrane</location>
        <topology evidence="1">Peripheral membrane protein</topology>
        <orientation evidence="1">Lumenal side</orientation>
    </subcellularLocation>
</comment>
<keyword evidence="5" id="KW-0430">Lectin</keyword>
<dbReference type="SUPFAM" id="SSF50911">
    <property type="entry name" value="Mannose 6-phosphate receptor domain"/>
    <property type="match status" value="1"/>
</dbReference>
<comment type="similarity">
    <text evidence="2">Belongs to the OS-9 family.</text>
</comment>
<dbReference type="InterPro" id="IPR044865">
    <property type="entry name" value="MRH_dom"/>
</dbReference>
<protein>
    <recommendedName>
        <fullName evidence="3">Protein OS-9 homolog</fullName>
    </recommendedName>
</protein>
<keyword evidence="6" id="KW-0256">Endoplasmic reticulum</keyword>
<dbReference type="InterPro" id="IPR009011">
    <property type="entry name" value="Man6P_isomerase_rcpt-bd_dom_sf"/>
</dbReference>